<feature type="region of interest" description="Disordered" evidence="1">
    <location>
        <begin position="1"/>
        <end position="25"/>
    </location>
</feature>
<dbReference type="Proteomes" id="UP000499080">
    <property type="component" value="Unassembled WGS sequence"/>
</dbReference>
<organism evidence="2 3">
    <name type="scientific">Araneus ventricosus</name>
    <name type="common">Orbweaver spider</name>
    <name type="synonym">Epeira ventricosa</name>
    <dbReference type="NCBI Taxonomy" id="182803"/>
    <lineage>
        <taxon>Eukaryota</taxon>
        <taxon>Metazoa</taxon>
        <taxon>Ecdysozoa</taxon>
        <taxon>Arthropoda</taxon>
        <taxon>Chelicerata</taxon>
        <taxon>Arachnida</taxon>
        <taxon>Araneae</taxon>
        <taxon>Araneomorphae</taxon>
        <taxon>Entelegynae</taxon>
        <taxon>Araneoidea</taxon>
        <taxon>Araneidae</taxon>
        <taxon>Araneus</taxon>
    </lineage>
</organism>
<proteinExistence type="predicted"/>
<comment type="caution">
    <text evidence="2">The sequence shown here is derived from an EMBL/GenBank/DDBJ whole genome shotgun (WGS) entry which is preliminary data.</text>
</comment>
<evidence type="ECO:0000313" key="3">
    <source>
        <dbReference type="Proteomes" id="UP000499080"/>
    </source>
</evidence>
<gene>
    <name evidence="2" type="ORF">AVEN_25945_1</name>
</gene>
<dbReference type="AlphaFoldDB" id="A0A4Y2UNF4"/>
<evidence type="ECO:0000313" key="2">
    <source>
        <dbReference type="EMBL" id="GBO14398.1"/>
    </source>
</evidence>
<keyword evidence="3" id="KW-1185">Reference proteome</keyword>
<name>A0A4Y2UNF4_ARAVE</name>
<accession>A0A4Y2UNF4</accession>
<dbReference type="EMBL" id="BGPR01038535">
    <property type="protein sequence ID" value="GBO14398.1"/>
    <property type="molecule type" value="Genomic_DNA"/>
</dbReference>
<evidence type="ECO:0000256" key="1">
    <source>
        <dbReference type="SAM" id="MobiDB-lite"/>
    </source>
</evidence>
<protein>
    <submittedName>
        <fullName evidence="2">Uncharacterized protein</fullName>
    </submittedName>
</protein>
<reference evidence="2 3" key="1">
    <citation type="journal article" date="2019" name="Sci. Rep.">
        <title>Orb-weaving spider Araneus ventricosus genome elucidates the spidroin gene catalogue.</title>
        <authorList>
            <person name="Kono N."/>
            <person name="Nakamura H."/>
            <person name="Ohtoshi R."/>
            <person name="Moran D.A.P."/>
            <person name="Shinohara A."/>
            <person name="Yoshida Y."/>
            <person name="Fujiwara M."/>
            <person name="Mori M."/>
            <person name="Tomita M."/>
            <person name="Arakawa K."/>
        </authorList>
    </citation>
    <scope>NUCLEOTIDE SEQUENCE [LARGE SCALE GENOMIC DNA]</scope>
</reference>
<sequence length="117" mass="13269">MSVRNPSRLLSPLPTGGRGSKEKKKEHYAVFPVSDKNTKGKIIVVRIMANNTRYERISVVAVAIMGRGKLSTKDYEILAKWFKLRREKEGCFTAGPKGQLINENQRKTLPRKTLLLN</sequence>